<name>A0A0B7BBX8_9EUPU</name>
<dbReference type="InterPro" id="IPR036291">
    <property type="entry name" value="NAD(P)-bd_dom_sf"/>
</dbReference>
<dbReference type="InterPro" id="IPR002347">
    <property type="entry name" value="SDR_fam"/>
</dbReference>
<dbReference type="PRINTS" id="PR00081">
    <property type="entry name" value="GDHRDH"/>
</dbReference>
<dbReference type="PANTHER" id="PTHR43313">
    <property type="entry name" value="SHORT-CHAIN DEHYDROGENASE/REDUCTASE FAMILY 9C"/>
    <property type="match status" value="1"/>
</dbReference>
<gene>
    <name evidence="4" type="primary">ORF172914</name>
</gene>
<dbReference type="Gene3D" id="3.40.50.720">
    <property type="entry name" value="NAD(P)-binding Rossmann-like Domain"/>
    <property type="match status" value="1"/>
</dbReference>
<dbReference type="GO" id="GO:0016491">
    <property type="term" value="F:oxidoreductase activity"/>
    <property type="evidence" value="ECO:0007669"/>
    <property type="project" value="TreeGrafter"/>
</dbReference>
<organism evidence="4">
    <name type="scientific">Arion vulgaris</name>
    <dbReference type="NCBI Taxonomy" id="1028688"/>
    <lineage>
        <taxon>Eukaryota</taxon>
        <taxon>Metazoa</taxon>
        <taxon>Spiralia</taxon>
        <taxon>Lophotrochozoa</taxon>
        <taxon>Mollusca</taxon>
        <taxon>Gastropoda</taxon>
        <taxon>Heterobranchia</taxon>
        <taxon>Euthyneura</taxon>
        <taxon>Panpulmonata</taxon>
        <taxon>Eupulmonata</taxon>
        <taxon>Stylommatophora</taxon>
        <taxon>Helicina</taxon>
        <taxon>Arionoidea</taxon>
        <taxon>Arionidae</taxon>
        <taxon>Arion</taxon>
    </lineage>
</organism>
<feature type="compositionally biased region" description="Polar residues" evidence="2">
    <location>
        <begin position="362"/>
        <end position="374"/>
    </location>
</feature>
<dbReference type="EMBL" id="HACG01042931">
    <property type="protein sequence ID" value="CEK89796.1"/>
    <property type="molecule type" value="Transcribed_RNA"/>
</dbReference>
<evidence type="ECO:0000256" key="3">
    <source>
        <dbReference type="SAM" id="Phobius"/>
    </source>
</evidence>
<feature type="transmembrane region" description="Helical" evidence="3">
    <location>
        <begin position="40"/>
        <end position="57"/>
    </location>
</feature>
<sequence length="382" mass="43284">MKFKTCIAILLVNVAAFVYLYRPVQFQNFLDHMSSPIQVLFFGALLGLSIILLYSTVPQPRVDPTGKAVFITGCDSGFGRELAERLDKMGYHVMAGCLAPDREGARSLKESTSERLKIVPLDVTDDFQVSRAVMFVKENIGDNQLWAIVNNAGVAAFCEIEWCSVQEFQKIMDVNVFGTVRVTKGFLPLLRLSEGRVVNVASLAGRFTLPAFAAYSMSKKACIAFSDALRQEMKKFNISVVTVEPGLYKTNITDDHYLIDLNRKSWAETPTEVREDYGEEYFDTFLKQVTISLKQARPNVQEVVDNMVEAVCSQHPSYRYVPYWRFRLRAFIISSLPTSISDKLFAARFKMTEPESRKNRSPKTPLSATQSFWKTNPKENNH</sequence>
<evidence type="ECO:0000256" key="2">
    <source>
        <dbReference type="SAM" id="MobiDB-lite"/>
    </source>
</evidence>
<keyword evidence="3" id="KW-1133">Transmembrane helix</keyword>
<dbReference type="Pfam" id="PF00106">
    <property type="entry name" value="adh_short"/>
    <property type="match status" value="1"/>
</dbReference>
<proteinExistence type="inferred from homology"/>
<reference evidence="4" key="1">
    <citation type="submission" date="2014-12" db="EMBL/GenBank/DDBJ databases">
        <title>Insight into the proteome of Arion vulgaris.</title>
        <authorList>
            <person name="Aradska J."/>
            <person name="Bulat T."/>
            <person name="Smidak R."/>
            <person name="Sarate P."/>
            <person name="Gangsoo J."/>
            <person name="Sialana F."/>
            <person name="Bilban M."/>
            <person name="Lubec G."/>
        </authorList>
    </citation>
    <scope>NUCLEOTIDE SEQUENCE</scope>
    <source>
        <tissue evidence="4">Skin</tissue>
    </source>
</reference>
<dbReference type="PANTHER" id="PTHR43313:SF36">
    <property type="entry name" value="D-BETA-HYDROXYBUTYRATE DEHYDROGENASE, MITOCHONDRIAL"/>
    <property type="match status" value="1"/>
</dbReference>
<dbReference type="PRINTS" id="PR00080">
    <property type="entry name" value="SDRFAMILY"/>
</dbReference>
<dbReference type="GO" id="GO:0008202">
    <property type="term" value="P:steroid metabolic process"/>
    <property type="evidence" value="ECO:0007669"/>
    <property type="project" value="TreeGrafter"/>
</dbReference>
<comment type="similarity">
    <text evidence="1">Belongs to the short-chain dehydrogenases/reductases (SDR) family.</text>
</comment>
<dbReference type="AlphaFoldDB" id="A0A0B7BBX8"/>
<evidence type="ECO:0000313" key="4">
    <source>
        <dbReference type="EMBL" id="CEK89796.1"/>
    </source>
</evidence>
<protein>
    <submittedName>
        <fullName evidence="4">Uncharacterized protein</fullName>
    </submittedName>
</protein>
<dbReference type="SUPFAM" id="SSF51735">
    <property type="entry name" value="NAD(P)-binding Rossmann-fold domains"/>
    <property type="match status" value="1"/>
</dbReference>
<feature type="region of interest" description="Disordered" evidence="2">
    <location>
        <begin position="353"/>
        <end position="382"/>
    </location>
</feature>
<accession>A0A0B7BBX8</accession>
<keyword evidence="3" id="KW-0472">Membrane</keyword>
<keyword evidence="3" id="KW-0812">Transmembrane</keyword>
<evidence type="ECO:0000256" key="1">
    <source>
        <dbReference type="RuleBase" id="RU000363"/>
    </source>
</evidence>